<name>A0ABC8SQ35_9AQUA</name>
<evidence type="ECO:0000313" key="1">
    <source>
        <dbReference type="EMBL" id="CAK9157935.1"/>
    </source>
</evidence>
<dbReference type="AlphaFoldDB" id="A0ABC8SQ35"/>
<comment type="caution">
    <text evidence="1">The sequence shown here is derived from an EMBL/GenBank/DDBJ whole genome shotgun (WGS) entry which is preliminary data.</text>
</comment>
<dbReference type="Proteomes" id="UP001642360">
    <property type="component" value="Unassembled WGS sequence"/>
</dbReference>
<dbReference type="EMBL" id="CAUOFW020003081">
    <property type="protein sequence ID" value="CAK9157935.1"/>
    <property type="molecule type" value="Genomic_DNA"/>
</dbReference>
<organism evidence="1 2">
    <name type="scientific">Ilex paraguariensis</name>
    <name type="common">yerba mate</name>
    <dbReference type="NCBI Taxonomy" id="185542"/>
    <lineage>
        <taxon>Eukaryota</taxon>
        <taxon>Viridiplantae</taxon>
        <taxon>Streptophyta</taxon>
        <taxon>Embryophyta</taxon>
        <taxon>Tracheophyta</taxon>
        <taxon>Spermatophyta</taxon>
        <taxon>Magnoliopsida</taxon>
        <taxon>eudicotyledons</taxon>
        <taxon>Gunneridae</taxon>
        <taxon>Pentapetalae</taxon>
        <taxon>asterids</taxon>
        <taxon>campanulids</taxon>
        <taxon>Aquifoliales</taxon>
        <taxon>Aquifoliaceae</taxon>
        <taxon>Ilex</taxon>
    </lineage>
</organism>
<gene>
    <name evidence="1" type="ORF">ILEXP_LOCUS26505</name>
</gene>
<sequence length="113" mass="12808">MSLGERKKNMVRSLVAITMEGVSFWDGRFSGGVLEGWVCKRDEDKYGGARDLRAVIIRPHHQIRPCGSDLEKQPESPSDKCNAIWVCLPTEWAKTTFQMDQENGLRPTEGTRL</sequence>
<proteinExistence type="predicted"/>
<keyword evidence="2" id="KW-1185">Reference proteome</keyword>
<protein>
    <submittedName>
        <fullName evidence="1">Uncharacterized protein</fullName>
    </submittedName>
</protein>
<accession>A0ABC8SQ35</accession>
<reference evidence="1 2" key="1">
    <citation type="submission" date="2024-02" db="EMBL/GenBank/DDBJ databases">
        <authorList>
            <person name="Vignale AGUSTIN F."/>
            <person name="Sosa J E."/>
            <person name="Modenutti C."/>
        </authorList>
    </citation>
    <scope>NUCLEOTIDE SEQUENCE [LARGE SCALE GENOMIC DNA]</scope>
</reference>
<evidence type="ECO:0000313" key="2">
    <source>
        <dbReference type="Proteomes" id="UP001642360"/>
    </source>
</evidence>